<evidence type="ECO:0000313" key="2">
    <source>
        <dbReference type="EMBL" id="MFC3211106.1"/>
    </source>
</evidence>
<evidence type="ECO:0000259" key="1">
    <source>
        <dbReference type="Pfam" id="PF03413"/>
    </source>
</evidence>
<comment type="caution">
    <text evidence="2">The sequence shown here is derived from an EMBL/GenBank/DDBJ whole genome shotgun (WGS) entry which is preliminary data.</text>
</comment>
<sequence>MKKWIPILAACIILGSAIVFFLLNSADDVKMLNETEAAAKVTQLYGGSVNAAELNGNDFSVEFQTDEGLYSAQVDRESGRVTAVELIEKTGPSKALTVEQAEEIALGEVQGEIEEINYSKGQNEYAVTIMGEKEVSIISLSAETGEIRKIAKEEIPQSDSEQPEAEIPPEPERIITSAEAEAIAKETLEGEVQEVEFTQTQDGGYYMVEIENEETEQEATIQIHAIRGEILSVEWDD</sequence>
<gene>
    <name evidence="2" type="ORF">ACFOEJ_08500</name>
</gene>
<dbReference type="Proteomes" id="UP001595625">
    <property type="component" value="Unassembled WGS sequence"/>
</dbReference>
<organism evidence="2 3">
    <name type="scientific">Planomicrobium okeanokoites</name>
    <name type="common">Planococcus okeanokoites</name>
    <name type="synonym">Flavobacterium okeanokoites</name>
    <dbReference type="NCBI Taxonomy" id="244"/>
    <lineage>
        <taxon>Bacteria</taxon>
        <taxon>Bacillati</taxon>
        <taxon>Bacillota</taxon>
        <taxon>Bacilli</taxon>
        <taxon>Bacillales</taxon>
        <taxon>Caryophanaceae</taxon>
        <taxon>Planomicrobium</taxon>
    </lineage>
</organism>
<dbReference type="Gene3D" id="3.10.450.40">
    <property type="match status" value="1"/>
</dbReference>
<evidence type="ECO:0000313" key="3">
    <source>
        <dbReference type="Proteomes" id="UP001595625"/>
    </source>
</evidence>
<keyword evidence="3" id="KW-1185">Reference proteome</keyword>
<feature type="domain" description="PepSY" evidence="1">
    <location>
        <begin position="175"/>
        <end position="234"/>
    </location>
</feature>
<proteinExistence type="predicted"/>
<dbReference type="RefSeq" id="WP_117312531.1">
    <property type="nucleotide sequence ID" value="NZ_JBHRUJ010000016.1"/>
</dbReference>
<protein>
    <submittedName>
        <fullName evidence="2">PepSY domain-containing protein</fullName>
    </submittedName>
</protein>
<dbReference type="EMBL" id="JBHRUJ010000016">
    <property type="protein sequence ID" value="MFC3211106.1"/>
    <property type="molecule type" value="Genomic_DNA"/>
</dbReference>
<dbReference type="InterPro" id="IPR025711">
    <property type="entry name" value="PepSY"/>
</dbReference>
<reference evidence="3" key="1">
    <citation type="journal article" date="2019" name="Int. J. Syst. Evol. Microbiol.">
        <title>The Global Catalogue of Microorganisms (GCM) 10K type strain sequencing project: providing services to taxonomists for standard genome sequencing and annotation.</title>
        <authorList>
            <consortium name="The Broad Institute Genomics Platform"/>
            <consortium name="The Broad Institute Genome Sequencing Center for Infectious Disease"/>
            <person name="Wu L."/>
            <person name="Ma J."/>
        </authorList>
    </citation>
    <scope>NUCLEOTIDE SEQUENCE [LARGE SCALE GENOMIC DNA]</scope>
    <source>
        <strain evidence="3">CCM 320</strain>
    </source>
</reference>
<feature type="domain" description="PepSY" evidence="1">
    <location>
        <begin position="96"/>
        <end position="150"/>
    </location>
</feature>
<accession>A0ABV7KNX5</accession>
<dbReference type="Pfam" id="PF03413">
    <property type="entry name" value="PepSY"/>
    <property type="match status" value="2"/>
</dbReference>
<name>A0ABV7KNX5_PLAOK</name>